<evidence type="ECO:0000259" key="1">
    <source>
        <dbReference type="PROSITE" id="PS50878"/>
    </source>
</evidence>
<dbReference type="InterPro" id="IPR000477">
    <property type="entry name" value="RT_dom"/>
</dbReference>
<dbReference type="EMBL" id="BGPR01005272">
    <property type="protein sequence ID" value="GBN08587.1"/>
    <property type="molecule type" value="Genomic_DNA"/>
</dbReference>
<evidence type="ECO:0000313" key="2">
    <source>
        <dbReference type="EMBL" id="GBN08587.1"/>
    </source>
</evidence>
<dbReference type="Pfam" id="PF00078">
    <property type="entry name" value="RVT_1"/>
    <property type="match status" value="1"/>
</dbReference>
<dbReference type="SUPFAM" id="SSF56672">
    <property type="entry name" value="DNA/RNA polymerases"/>
    <property type="match status" value="1"/>
</dbReference>
<proteinExistence type="predicted"/>
<dbReference type="PANTHER" id="PTHR19446">
    <property type="entry name" value="REVERSE TRANSCRIPTASES"/>
    <property type="match status" value="1"/>
</dbReference>
<feature type="domain" description="Reverse transcriptase" evidence="1">
    <location>
        <begin position="1"/>
        <end position="152"/>
    </location>
</feature>
<comment type="caution">
    <text evidence="2">The sequence shown here is derived from an EMBL/GenBank/DDBJ whole genome shotgun (WGS) entry which is preliminary data.</text>
</comment>
<dbReference type="InterPro" id="IPR043502">
    <property type="entry name" value="DNA/RNA_pol_sf"/>
</dbReference>
<gene>
    <name evidence="2" type="ORF">AVEN_264863_1</name>
</gene>
<dbReference type="Proteomes" id="UP000499080">
    <property type="component" value="Unassembled WGS sequence"/>
</dbReference>
<evidence type="ECO:0000313" key="3">
    <source>
        <dbReference type="Proteomes" id="UP000499080"/>
    </source>
</evidence>
<protein>
    <recommendedName>
        <fullName evidence="1">Reverse transcriptase domain-containing protein</fullName>
    </recommendedName>
</protein>
<dbReference type="PROSITE" id="PS50878">
    <property type="entry name" value="RT_POL"/>
    <property type="match status" value="1"/>
</dbReference>
<dbReference type="AlphaFoldDB" id="A0A4Y2L464"/>
<sequence>MESRNITSPNQHVFREGWSVDTAIHSLINRIEDAKRISKHVLVLSVNIKGAFNNLQHQTIINSLIRSGAPDNIFQIFISLLQNRLATMLTPQGKVSKEQGKGFPQGSCSGPALWNLVTNNILTQHWPAKVFIQASADDFGLVFHSNILSKLS</sequence>
<dbReference type="OrthoDB" id="6437148at2759"/>
<organism evidence="2 3">
    <name type="scientific">Araneus ventricosus</name>
    <name type="common">Orbweaver spider</name>
    <name type="synonym">Epeira ventricosa</name>
    <dbReference type="NCBI Taxonomy" id="182803"/>
    <lineage>
        <taxon>Eukaryota</taxon>
        <taxon>Metazoa</taxon>
        <taxon>Ecdysozoa</taxon>
        <taxon>Arthropoda</taxon>
        <taxon>Chelicerata</taxon>
        <taxon>Arachnida</taxon>
        <taxon>Araneae</taxon>
        <taxon>Araneomorphae</taxon>
        <taxon>Entelegynae</taxon>
        <taxon>Araneoidea</taxon>
        <taxon>Araneidae</taxon>
        <taxon>Araneus</taxon>
    </lineage>
</organism>
<dbReference type="GO" id="GO:0071897">
    <property type="term" value="P:DNA biosynthetic process"/>
    <property type="evidence" value="ECO:0007669"/>
    <property type="project" value="UniProtKB-ARBA"/>
</dbReference>
<keyword evidence="3" id="KW-1185">Reference proteome</keyword>
<reference evidence="2 3" key="1">
    <citation type="journal article" date="2019" name="Sci. Rep.">
        <title>Orb-weaving spider Araneus ventricosus genome elucidates the spidroin gene catalogue.</title>
        <authorList>
            <person name="Kono N."/>
            <person name="Nakamura H."/>
            <person name="Ohtoshi R."/>
            <person name="Moran D.A.P."/>
            <person name="Shinohara A."/>
            <person name="Yoshida Y."/>
            <person name="Fujiwara M."/>
            <person name="Mori M."/>
            <person name="Tomita M."/>
            <person name="Arakawa K."/>
        </authorList>
    </citation>
    <scope>NUCLEOTIDE SEQUENCE [LARGE SCALE GENOMIC DNA]</scope>
</reference>
<accession>A0A4Y2L464</accession>
<name>A0A4Y2L464_ARAVE</name>